<gene>
    <name evidence="9" type="ORF">CDD80_3696</name>
</gene>
<evidence type="ECO:0000256" key="5">
    <source>
        <dbReference type="ARBA" id="ARBA00023136"/>
    </source>
</evidence>
<feature type="transmembrane region" description="Helical" evidence="7">
    <location>
        <begin position="126"/>
        <end position="152"/>
    </location>
</feature>
<evidence type="ECO:0000313" key="9">
    <source>
        <dbReference type="EMBL" id="PHH79835.1"/>
    </source>
</evidence>
<feature type="transmembrane region" description="Helical" evidence="7">
    <location>
        <begin position="374"/>
        <end position="394"/>
    </location>
</feature>
<accession>A0A2C5ZD78</accession>
<dbReference type="InterPro" id="IPR020846">
    <property type="entry name" value="MFS_dom"/>
</dbReference>
<name>A0A2C5ZD78_9HYPO</name>
<evidence type="ECO:0000259" key="8">
    <source>
        <dbReference type="PROSITE" id="PS50850"/>
    </source>
</evidence>
<comment type="subcellular location">
    <subcellularLocation>
        <location evidence="1">Membrane</location>
        <topology evidence="1">Multi-pass membrane protein</topology>
    </subcellularLocation>
</comment>
<dbReference type="InterPro" id="IPR036259">
    <property type="entry name" value="MFS_trans_sf"/>
</dbReference>
<reference evidence="9 10" key="1">
    <citation type="submission" date="2017-06" db="EMBL/GenBank/DDBJ databases">
        <title>Ant-infecting Ophiocordyceps genomes reveal a high diversity of potential behavioral manipulation genes and a possible major role for enterotoxins.</title>
        <authorList>
            <person name="De Bekker C."/>
            <person name="Evans H.C."/>
            <person name="Brachmann A."/>
            <person name="Hughes D.P."/>
        </authorList>
    </citation>
    <scope>NUCLEOTIDE SEQUENCE [LARGE SCALE GENOMIC DNA]</scope>
    <source>
        <strain evidence="9 10">Map16</strain>
    </source>
</reference>
<dbReference type="InterPro" id="IPR011701">
    <property type="entry name" value="MFS"/>
</dbReference>
<feature type="transmembrane region" description="Helical" evidence="7">
    <location>
        <begin position="213"/>
        <end position="232"/>
    </location>
</feature>
<feature type="transmembrane region" description="Helical" evidence="7">
    <location>
        <begin position="182"/>
        <end position="201"/>
    </location>
</feature>
<evidence type="ECO:0000256" key="2">
    <source>
        <dbReference type="ARBA" id="ARBA00022448"/>
    </source>
</evidence>
<feature type="region of interest" description="Disordered" evidence="6">
    <location>
        <begin position="1"/>
        <end position="23"/>
    </location>
</feature>
<dbReference type="GO" id="GO:0022857">
    <property type="term" value="F:transmembrane transporter activity"/>
    <property type="evidence" value="ECO:0007669"/>
    <property type="project" value="InterPro"/>
</dbReference>
<sequence length="515" mass="56817">MMGHLQPIHRPAPAPEVKVGASPSESISAEDHGRLLRRIDLWCFTLSQSEPTDLLPVMAISYMFQFLDKTALGFTAILGLPQALHLSGLAFSWASGVYYAGYLIATYPAGIIMVKWKVGKTIACSAALWGITLMLTAVVSNAAGLIAVRFFLGVFEAPIAPGLTVIVSMWFKRNEQPLRQTAWFLGNTTAGIVGALVAYAIGHIQGIATWKAVFIIFGAFTTAWSVGLFWLLPDVPMTAWFLSPPDRVKAVARVKDNMTGIKNDEFKWRQFREAILDINAWSIVLITMTMNMSNGGLLSFNSIVLEGLGFDRLKTLLLQSATYLFQLFLVLVCATMSSRLKNKRLLLMVLNFLLSIIGCALVRQLPAHLKWPRYVGYILTIAFSANYPLILSVVSANVSGFTKKVTVTSMVSVPCLSVHPDAKQKQVVMSYCAGNIIGPQFFIEAEAPSYNSAFLAVMMCFGISAVLCLVLRFSLSRQNRARDQVQVMQGHEVDNSALNLLDKTDKELPTFRYVY</sequence>
<feature type="domain" description="Major facilitator superfamily (MFS) profile" evidence="8">
    <location>
        <begin position="54"/>
        <end position="480"/>
    </location>
</feature>
<keyword evidence="2" id="KW-0813">Transport</keyword>
<keyword evidence="10" id="KW-1185">Reference proteome</keyword>
<dbReference type="PANTHER" id="PTHR43791">
    <property type="entry name" value="PERMEASE-RELATED"/>
    <property type="match status" value="1"/>
</dbReference>
<dbReference type="Proteomes" id="UP000226431">
    <property type="component" value="Unassembled WGS sequence"/>
</dbReference>
<protein>
    <recommendedName>
        <fullName evidence="8">Major facilitator superfamily (MFS) profile domain-containing protein</fullName>
    </recommendedName>
</protein>
<comment type="caution">
    <text evidence="9">The sequence shown here is derived from an EMBL/GenBank/DDBJ whole genome shotgun (WGS) entry which is preliminary data.</text>
</comment>
<feature type="transmembrane region" description="Helical" evidence="7">
    <location>
        <begin position="316"/>
        <end position="338"/>
    </location>
</feature>
<dbReference type="GO" id="GO:0016020">
    <property type="term" value="C:membrane"/>
    <property type="evidence" value="ECO:0007669"/>
    <property type="project" value="UniProtKB-SubCell"/>
</dbReference>
<dbReference type="SUPFAM" id="SSF103473">
    <property type="entry name" value="MFS general substrate transporter"/>
    <property type="match status" value="1"/>
</dbReference>
<evidence type="ECO:0000256" key="6">
    <source>
        <dbReference type="SAM" id="MobiDB-lite"/>
    </source>
</evidence>
<feature type="transmembrane region" description="Helical" evidence="7">
    <location>
        <begin position="453"/>
        <end position="475"/>
    </location>
</feature>
<keyword evidence="5 7" id="KW-0472">Membrane</keyword>
<feature type="transmembrane region" description="Helical" evidence="7">
    <location>
        <begin position="71"/>
        <end position="91"/>
    </location>
</feature>
<evidence type="ECO:0000256" key="1">
    <source>
        <dbReference type="ARBA" id="ARBA00004141"/>
    </source>
</evidence>
<dbReference type="PANTHER" id="PTHR43791:SF103">
    <property type="entry name" value="MAJOR FACILITATOR SUPERFAMILY (MFS) PROFILE DOMAIN-CONTAINING PROTEIN-RELATED"/>
    <property type="match status" value="1"/>
</dbReference>
<dbReference type="PROSITE" id="PS50850">
    <property type="entry name" value="MFS"/>
    <property type="match status" value="1"/>
</dbReference>
<feature type="transmembrane region" description="Helical" evidence="7">
    <location>
        <begin position="344"/>
        <end position="362"/>
    </location>
</feature>
<proteinExistence type="predicted"/>
<evidence type="ECO:0000313" key="10">
    <source>
        <dbReference type="Proteomes" id="UP000226431"/>
    </source>
</evidence>
<dbReference type="Pfam" id="PF07690">
    <property type="entry name" value="MFS_1"/>
    <property type="match status" value="1"/>
</dbReference>
<evidence type="ECO:0000256" key="3">
    <source>
        <dbReference type="ARBA" id="ARBA00022692"/>
    </source>
</evidence>
<keyword evidence="3 7" id="KW-0812">Transmembrane</keyword>
<evidence type="ECO:0000256" key="7">
    <source>
        <dbReference type="SAM" id="Phobius"/>
    </source>
</evidence>
<feature type="transmembrane region" description="Helical" evidence="7">
    <location>
        <begin position="97"/>
        <end position="114"/>
    </location>
</feature>
<dbReference type="OrthoDB" id="6730379at2759"/>
<dbReference type="STRING" id="2004952.A0A2C5ZD78"/>
<dbReference type="EMBL" id="NJES01000033">
    <property type="protein sequence ID" value="PHH79835.1"/>
    <property type="molecule type" value="Genomic_DNA"/>
</dbReference>
<evidence type="ECO:0000256" key="4">
    <source>
        <dbReference type="ARBA" id="ARBA00022989"/>
    </source>
</evidence>
<dbReference type="Gene3D" id="1.20.1250.20">
    <property type="entry name" value="MFS general substrate transporter like domains"/>
    <property type="match status" value="2"/>
</dbReference>
<keyword evidence="4 7" id="KW-1133">Transmembrane helix</keyword>
<dbReference type="AlphaFoldDB" id="A0A2C5ZD78"/>
<organism evidence="9 10">
    <name type="scientific">Ophiocordyceps camponoti-rufipedis</name>
    <dbReference type="NCBI Taxonomy" id="2004952"/>
    <lineage>
        <taxon>Eukaryota</taxon>
        <taxon>Fungi</taxon>
        <taxon>Dikarya</taxon>
        <taxon>Ascomycota</taxon>
        <taxon>Pezizomycotina</taxon>
        <taxon>Sordariomycetes</taxon>
        <taxon>Hypocreomycetidae</taxon>
        <taxon>Hypocreales</taxon>
        <taxon>Ophiocordycipitaceae</taxon>
        <taxon>Ophiocordyceps</taxon>
    </lineage>
</organism>
<feature type="transmembrane region" description="Helical" evidence="7">
    <location>
        <begin position="278"/>
        <end position="304"/>
    </location>
</feature>